<dbReference type="EMBL" id="FXTN01000010">
    <property type="protein sequence ID" value="SMO91501.1"/>
    <property type="molecule type" value="Genomic_DNA"/>
</dbReference>
<evidence type="ECO:0000313" key="2">
    <source>
        <dbReference type="Proteomes" id="UP000320300"/>
    </source>
</evidence>
<evidence type="ECO:0000313" key="1">
    <source>
        <dbReference type="EMBL" id="SMO91501.1"/>
    </source>
</evidence>
<evidence type="ECO:0008006" key="3">
    <source>
        <dbReference type="Google" id="ProtNLM"/>
    </source>
</evidence>
<proteinExistence type="predicted"/>
<gene>
    <name evidence="1" type="ORF">SAMN06265348_110200</name>
</gene>
<reference evidence="1 2" key="1">
    <citation type="submission" date="2017-05" db="EMBL/GenBank/DDBJ databases">
        <authorList>
            <person name="Varghese N."/>
            <person name="Submissions S."/>
        </authorList>
    </citation>
    <scope>NUCLEOTIDE SEQUENCE [LARGE SCALE GENOMIC DNA]</scope>
    <source>
        <strain evidence="1 2">DSM 19036</strain>
    </source>
</reference>
<name>A0A521F7B7_9SPHI</name>
<dbReference type="Proteomes" id="UP000320300">
    <property type="component" value="Unassembled WGS sequence"/>
</dbReference>
<keyword evidence="2" id="KW-1185">Reference proteome</keyword>
<dbReference type="AlphaFoldDB" id="A0A521F7B7"/>
<protein>
    <recommendedName>
        <fullName evidence="3">DUF3108 domain-containing protein</fullName>
    </recommendedName>
</protein>
<organism evidence="1 2">
    <name type="scientific">Pedobacter westerhofensis</name>
    <dbReference type="NCBI Taxonomy" id="425512"/>
    <lineage>
        <taxon>Bacteria</taxon>
        <taxon>Pseudomonadati</taxon>
        <taxon>Bacteroidota</taxon>
        <taxon>Sphingobacteriia</taxon>
        <taxon>Sphingobacteriales</taxon>
        <taxon>Sphingobacteriaceae</taxon>
        <taxon>Pedobacter</taxon>
    </lineage>
</organism>
<sequence length="179" mass="20107">MLSLMFSSAFAQQNPVAIKQGTQLDYKFFLYGQTVGIGMTVRSVTDSVLLDWNLRGMAFGSYLVSKEGFENGNKLNFIQPTPSAVLRLAPDETFAVISKAAFRLLKKDKKFVYNNTTYVLQDDKKLPPFKVGDHETDVLHVTGVEEHGELWILNDPDFPLICQMKNNPVGINFTIVAIR</sequence>
<accession>A0A521F7B7</accession>